<evidence type="ECO:0000259" key="3">
    <source>
        <dbReference type="PROSITE" id="PS51294"/>
    </source>
</evidence>
<name>A0A835SVL2_CHLIN</name>
<feature type="domain" description="Myb-like" evidence="2">
    <location>
        <begin position="574"/>
        <end position="627"/>
    </location>
</feature>
<dbReference type="SUPFAM" id="SSF46689">
    <property type="entry name" value="Homeodomain-like"/>
    <property type="match status" value="1"/>
</dbReference>
<keyword evidence="5" id="KW-1185">Reference proteome</keyword>
<dbReference type="AlphaFoldDB" id="A0A835SVL2"/>
<gene>
    <name evidence="4" type="ORF">HXX76_007879</name>
</gene>
<evidence type="ECO:0008006" key="6">
    <source>
        <dbReference type="Google" id="ProtNLM"/>
    </source>
</evidence>
<evidence type="ECO:0000259" key="2">
    <source>
        <dbReference type="PROSITE" id="PS50090"/>
    </source>
</evidence>
<accession>A0A835SVL2</accession>
<dbReference type="InterPro" id="IPR009057">
    <property type="entry name" value="Homeodomain-like_sf"/>
</dbReference>
<evidence type="ECO:0000313" key="4">
    <source>
        <dbReference type="EMBL" id="KAG2434152.1"/>
    </source>
</evidence>
<dbReference type="PROSITE" id="PS51294">
    <property type="entry name" value="HTH_MYB"/>
    <property type="match status" value="1"/>
</dbReference>
<dbReference type="InterPro" id="IPR017930">
    <property type="entry name" value="Myb_dom"/>
</dbReference>
<feature type="compositionally biased region" description="Basic and acidic residues" evidence="1">
    <location>
        <begin position="544"/>
        <end position="562"/>
    </location>
</feature>
<evidence type="ECO:0000313" key="5">
    <source>
        <dbReference type="Proteomes" id="UP000650467"/>
    </source>
</evidence>
<dbReference type="PROSITE" id="PS50090">
    <property type="entry name" value="MYB_LIKE"/>
    <property type="match status" value="1"/>
</dbReference>
<sequence length="654" mass="69643">MLKIRLKLGAGIDWEALGRIPQSPFPFCIDANCTTLAFKHYLSHKILKGVLEPGSLQLRLQGSDRELEDVADAEKPTSSTRPPRLRLLADQNVRSGSVVQLDVCATEEEVQRFLDEAAARAEANELEDLQRADAPQIAAGAARGKAAAGRPRQAAARRLAAATTALNATNVRGGELARGVWDDGAITAPADEDADADADTDDEAQARLMRELWRYLSSSEAGSDSDSEDDSKGDRPVAAAGAWGIARGRSGAGRDGSGAGRRPAGLGGGGGDGRRGRSDAGAGRGRGQGAAPQQRWQAQQPPPGAGGRAVRKRPRQDAARLSESEEEGEGGDEPLAPQHRRQRGAAAAGGVHGAAAADDPVRRRQRLGPGQPAGAGPHAAAANRPREEEASEDNGADPPRQQQRTHGAAAGAGAGAPRAGVLTRSAAAGGGGGASVGPDRRQRSQQVSEYNWDLAEVEALVADVSANGTRDWVGCAERLKSAGFMRTARASSRKWCLLKQRSERGWQVPGGRTLPPDLRARIDALPRTFHRPLRLGPPPAGYSFDRDAESDRTEAPAKDKDTGAFSGEGGFTGRHRASPGFWSLEETIRLVDWVQLHGAGDWSAFAEKNQDLRRNPEQVKMRWRSLRAASEKGWREMRRIVLPPDLRARIDSLV</sequence>
<feature type="compositionally biased region" description="Low complexity" evidence="1">
    <location>
        <begin position="407"/>
        <end position="420"/>
    </location>
</feature>
<dbReference type="InterPro" id="IPR001005">
    <property type="entry name" value="SANT/Myb"/>
</dbReference>
<evidence type="ECO:0000256" key="1">
    <source>
        <dbReference type="SAM" id="MobiDB-lite"/>
    </source>
</evidence>
<dbReference type="SMART" id="SM00717">
    <property type="entry name" value="SANT"/>
    <property type="match status" value="2"/>
</dbReference>
<feature type="compositionally biased region" description="Low complexity" evidence="1">
    <location>
        <begin position="368"/>
        <end position="383"/>
    </location>
</feature>
<comment type="caution">
    <text evidence="4">The sequence shown here is derived from an EMBL/GenBank/DDBJ whole genome shotgun (WGS) entry which is preliminary data.</text>
</comment>
<feature type="domain" description="HTH myb-type" evidence="3">
    <location>
        <begin position="580"/>
        <end position="631"/>
    </location>
</feature>
<feature type="compositionally biased region" description="Low complexity" evidence="1">
    <location>
        <begin position="238"/>
        <end position="249"/>
    </location>
</feature>
<dbReference type="Pfam" id="PF00249">
    <property type="entry name" value="Myb_DNA-binding"/>
    <property type="match status" value="1"/>
</dbReference>
<feature type="region of interest" description="Disordered" evidence="1">
    <location>
        <begin position="533"/>
        <end position="570"/>
    </location>
</feature>
<organism evidence="4 5">
    <name type="scientific">Chlamydomonas incerta</name>
    <dbReference type="NCBI Taxonomy" id="51695"/>
    <lineage>
        <taxon>Eukaryota</taxon>
        <taxon>Viridiplantae</taxon>
        <taxon>Chlorophyta</taxon>
        <taxon>core chlorophytes</taxon>
        <taxon>Chlorophyceae</taxon>
        <taxon>CS clade</taxon>
        <taxon>Chlamydomonadales</taxon>
        <taxon>Chlamydomonadaceae</taxon>
        <taxon>Chlamydomonas</taxon>
    </lineage>
</organism>
<proteinExistence type="predicted"/>
<protein>
    <recommendedName>
        <fullName evidence="6">Myb-like domain-containing protein</fullName>
    </recommendedName>
</protein>
<dbReference type="EMBL" id="JAEHOC010000017">
    <property type="protein sequence ID" value="KAG2434152.1"/>
    <property type="molecule type" value="Genomic_DNA"/>
</dbReference>
<feature type="compositionally biased region" description="Low complexity" evidence="1">
    <location>
        <begin position="344"/>
        <end position="358"/>
    </location>
</feature>
<feature type="compositionally biased region" description="Gly residues" evidence="1">
    <location>
        <begin position="250"/>
        <end position="271"/>
    </location>
</feature>
<feature type="region of interest" description="Disordered" evidence="1">
    <location>
        <begin position="218"/>
        <end position="447"/>
    </location>
</feature>
<dbReference type="Proteomes" id="UP000650467">
    <property type="component" value="Unassembled WGS sequence"/>
</dbReference>
<feature type="compositionally biased region" description="Low complexity" evidence="1">
    <location>
        <begin position="289"/>
        <end position="299"/>
    </location>
</feature>
<dbReference type="OrthoDB" id="548450at2759"/>
<reference evidence="4" key="1">
    <citation type="journal article" date="2020" name="bioRxiv">
        <title>Comparative genomics of Chlamydomonas.</title>
        <authorList>
            <person name="Craig R.J."/>
            <person name="Hasan A.R."/>
            <person name="Ness R.W."/>
            <person name="Keightley P.D."/>
        </authorList>
    </citation>
    <scope>NUCLEOTIDE SEQUENCE</scope>
    <source>
        <strain evidence="4">SAG 7.73</strain>
    </source>
</reference>
<dbReference type="CDD" id="cd00167">
    <property type="entry name" value="SANT"/>
    <property type="match status" value="1"/>
</dbReference>
<dbReference type="Gene3D" id="1.10.10.60">
    <property type="entry name" value="Homeodomain-like"/>
    <property type="match status" value="1"/>
</dbReference>